<reference evidence="2 3" key="1">
    <citation type="submission" date="2019-02" db="EMBL/GenBank/DDBJ databases">
        <title>Deep-cultivation of Planctomycetes and their phenomic and genomic characterization uncovers novel biology.</title>
        <authorList>
            <person name="Wiegand S."/>
            <person name="Jogler M."/>
            <person name="Boedeker C."/>
            <person name="Pinto D."/>
            <person name="Vollmers J."/>
            <person name="Rivas-Marin E."/>
            <person name="Kohn T."/>
            <person name="Peeters S.H."/>
            <person name="Heuer A."/>
            <person name="Rast P."/>
            <person name="Oberbeckmann S."/>
            <person name="Bunk B."/>
            <person name="Jeske O."/>
            <person name="Meyerdierks A."/>
            <person name="Storesund J.E."/>
            <person name="Kallscheuer N."/>
            <person name="Luecker S."/>
            <person name="Lage O.M."/>
            <person name="Pohl T."/>
            <person name="Merkel B.J."/>
            <person name="Hornburger P."/>
            <person name="Mueller R.-W."/>
            <person name="Bruemmer F."/>
            <person name="Labrenz M."/>
            <person name="Spormann A.M."/>
            <person name="Op Den Camp H."/>
            <person name="Overmann J."/>
            <person name="Amann R."/>
            <person name="Jetten M.S.M."/>
            <person name="Mascher T."/>
            <person name="Medema M.H."/>
            <person name="Devos D.P."/>
            <person name="Kaster A.-K."/>
            <person name="Ovreas L."/>
            <person name="Rohde M."/>
            <person name="Galperin M.Y."/>
            <person name="Jogler C."/>
        </authorList>
    </citation>
    <scope>NUCLEOTIDE SEQUENCE [LARGE SCALE GENOMIC DNA]</scope>
    <source>
        <strain evidence="2 3">Pla111</strain>
    </source>
</reference>
<evidence type="ECO:0000259" key="1">
    <source>
        <dbReference type="Pfam" id="PF00535"/>
    </source>
</evidence>
<dbReference type="GO" id="GO:0016740">
    <property type="term" value="F:transferase activity"/>
    <property type="evidence" value="ECO:0007669"/>
    <property type="project" value="UniProtKB-KW"/>
</dbReference>
<organism evidence="2 3">
    <name type="scientific">Botrimarina hoheduenensis</name>
    <dbReference type="NCBI Taxonomy" id="2528000"/>
    <lineage>
        <taxon>Bacteria</taxon>
        <taxon>Pseudomonadati</taxon>
        <taxon>Planctomycetota</taxon>
        <taxon>Planctomycetia</taxon>
        <taxon>Pirellulales</taxon>
        <taxon>Lacipirellulaceae</taxon>
        <taxon>Botrimarina</taxon>
    </lineage>
</organism>
<dbReference type="CDD" id="cd00761">
    <property type="entry name" value="Glyco_tranf_GTA_type"/>
    <property type="match status" value="1"/>
</dbReference>
<protein>
    <submittedName>
        <fullName evidence="2">Putative glycosyl transferase</fullName>
    </submittedName>
</protein>
<comment type="caution">
    <text evidence="2">The sequence shown here is derived from an EMBL/GenBank/DDBJ whole genome shotgun (WGS) entry which is preliminary data.</text>
</comment>
<sequence>MTFPMNTNCLDPRDTTPSVETIGVVIPVYNRRSVLLDTLPHVVAQTRLPDRVVVVDDGSTDGSAEAAEEWLTALSPPFAWQVLRHPHKTAAAARVAGYAALGSPDYTTFLDSDDHWPADFLERTLAALRAHPDAVVACVDRRYTDLQGIIHGGDDCRTLVANPLPWFFRKGAGVASCTLIRSVAYEAVGGWKPELETAEDSELFSMLALAGRWVHAAGEPVDFYLGNADLLGEENNLSRRYVDCQYRWAKAYELIFAKICEKRPELAGDWALRSLLARRWCNAGKDMQKLGRERAARAFYAQSLKIHPVQLRGWKRLAGTNVSRSAA</sequence>
<dbReference type="Gene3D" id="3.90.550.10">
    <property type="entry name" value="Spore Coat Polysaccharide Biosynthesis Protein SpsA, Chain A"/>
    <property type="match status" value="1"/>
</dbReference>
<dbReference type="PANTHER" id="PTHR43685">
    <property type="entry name" value="GLYCOSYLTRANSFERASE"/>
    <property type="match status" value="1"/>
</dbReference>
<dbReference type="SUPFAM" id="SSF53448">
    <property type="entry name" value="Nucleotide-diphospho-sugar transferases"/>
    <property type="match status" value="1"/>
</dbReference>
<evidence type="ECO:0000313" key="2">
    <source>
        <dbReference type="EMBL" id="TWT47464.1"/>
    </source>
</evidence>
<dbReference type="Pfam" id="PF00535">
    <property type="entry name" value="Glycos_transf_2"/>
    <property type="match status" value="1"/>
</dbReference>
<dbReference type="OrthoDB" id="9772170at2"/>
<dbReference type="PANTHER" id="PTHR43685:SF2">
    <property type="entry name" value="GLYCOSYLTRANSFERASE 2-LIKE DOMAIN-CONTAINING PROTEIN"/>
    <property type="match status" value="1"/>
</dbReference>
<name>A0A5C5WA32_9BACT</name>
<keyword evidence="3" id="KW-1185">Reference proteome</keyword>
<dbReference type="InterPro" id="IPR001173">
    <property type="entry name" value="Glyco_trans_2-like"/>
</dbReference>
<dbReference type="Proteomes" id="UP000318995">
    <property type="component" value="Unassembled WGS sequence"/>
</dbReference>
<keyword evidence="2" id="KW-0808">Transferase</keyword>
<dbReference type="InterPro" id="IPR050834">
    <property type="entry name" value="Glycosyltransf_2"/>
</dbReference>
<dbReference type="EMBL" id="SJPH01000002">
    <property type="protein sequence ID" value="TWT47464.1"/>
    <property type="molecule type" value="Genomic_DNA"/>
</dbReference>
<gene>
    <name evidence="2" type="ORF">Pla111_10780</name>
</gene>
<accession>A0A5C5WA32</accession>
<proteinExistence type="predicted"/>
<dbReference type="AlphaFoldDB" id="A0A5C5WA32"/>
<evidence type="ECO:0000313" key="3">
    <source>
        <dbReference type="Proteomes" id="UP000318995"/>
    </source>
</evidence>
<dbReference type="InterPro" id="IPR029044">
    <property type="entry name" value="Nucleotide-diphossugar_trans"/>
</dbReference>
<feature type="domain" description="Glycosyltransferase 2-like" evidence="1">
    <location>
        <begin position="24"/>
        <end position="146"/>
    </location>
</feature>